<proteinExistence type="predicted"/>
<dbReference type="AlphaFoldDB" id="A0AAV2S7B6"/>
<gene>
    <name evidence="1" type="ORF">MNOR_LOCUS32654</name>
</gene>
<sequence length="101" mass="11231">FSDEMTLDEAAITEGGKIHLMVKKSDNNPALAASAGVSKVATNSLPHVDFFAQLETFLNKHLTNDQTVQVVSEFRKNCLLMMDSMNFDDIERLASSNFTEF</sequence>
<feature type="non-terminal residue" evidence="1">
    <location>
        <position position="1"/>
    </location>
</feature>
<evidence type="ECO:0000313" key="1">
    <source>
        <dbReference type="EMBL" id="CAL4161566.1"/>
    </source>
</evidence>
<protein>
    <submittedName>
        <fullName evidence="1">Uncharacterized protein</fullName>
    </submittedName>
</protein>
<comment type="caution">
    <text evidence="1">The sequence shown here is derived from an EMBL/GenBank/DDBJ whole genome shotgun (WGS) entry which is preliminary data.</text>
</comment>
<organism evidence="1 2">
    <name type="scientific">Meganyctiphanes norvegica</name>
    <name type="common">Northern krill</name>
    <name type="synonym">Thysanopoda norvegica</name>
    <dbReference type="NCBI Taxonomy" id="48144"/>
    <lineage>
        <taxon>Eukaryota</taxon>
        <taxon>Metazoa</taxon>
        <taxon>Ecdysozoa</taxon>
        <taxon>Arthropoda</taxon>
        <taxon>Crustacea</taxon>
        <taxon>Multicrustacea</taxon>
        <taxon>Malacostraca</taxon>
        <taxon>Eumalacostraca</taxon>
        <taxon>Eucarida</taxon>
        <taxon>Euphausiacea</taxon>
        <taxon>Euphausiidae</taxon>
        <taxon>Meganyctiphanes</taxon>
    </lineage>
</organism>
<keyword evidence="2" id="KW-1185">Reference proteome</keyword>
<accession>A0AAV2S7B6</accession>
<dbReference type="Proteomes" id="UP001497623">
    <property type="component" value="Unassembled WGS sequence"/>
</dbReference>
<reference evidence="1 2" key="1">
    <citation type="submission" date="2024-05" db="EMBL/GenBank/DDBJ databases">
        <authorList>
            <person name="Wallberg A."/>
        </authorList>
    </citation>
    <scope>NUCLEOTIDE SEQUENCE [LARGE SCALE GENOMIC DNA]</scope>
</reference>
<dbReference type="EMBL" id="CAXKWB010044873">
    <property type="protein sequence ID" value="CAL4161566.1"/>
    <property type="molecule type" value="Genomic_DNA"/>
</dbReference>
<evidence type="ECO:0000313" key="2">
    <source>
        <dbReference type="Proteomes" id="UP001497623"/>
    </source>
</evidence>
<name>A0AAV2S7B6_MEGNR</name>